<dbReference type="RefSeq" id="WP_015830047.1">
    <property type="nucleotide sequence ID" value="NC_012969.1"/>
</dbReference>
<dbReference type="GO" id="GO:0008324">
    <property type="term" value="F:monoatomic cation transmembrane transporter activity"/>
    <property type="evidence" value="ECO:0007669"/>
    <property type="project" value="InterPro"/>
</dbReference>
<proteinExistence type="predicted"/>
<dbReference type="Pfam" id="PF01545">
    <property type="entry name" value="Cation_efflux"/>
    <property type="match status" value="1"/>
</dbReference>
<dbReference type="GO" id="GO:0016020">
    <property type="term" value="C:membrane"/>
    <property type="evidence" value="ECO:0007669"/>
    <property type="project" value="UniProtKB-SubCell"/>
</dbReference>
<dbReference type="KEGG" id="mei:Msip34_1326"/>
<feature type="transmembrane region" description="Helical" evidence="5">
    <location>
        <begin position="81"/>
        <end position="101"/>
    </location>
</feature>
<evidence type="ECO:0000256" key="1">
    <source>
        <dbReference type="ARBA" id="ARBA00004141"/>
    </source>
</evidence>
<reference evidence="7 8" key="2">
    <citation type="journal article" date="2011" name="J. Bacteriol.">
        <title>Genomes of three methylotrophs from a single niche uncover genetic and metabolic divergence of Methylophilaceae.</title>
        <authorList>
            <person name="Lapidus A."/>
            <person name="Clum A."/>
            <person name="Labutti K."/>
            <person name="Kaluzhnaya M.G."/>
            <person name="Lim S."/>
            <person name="Beck D.A."/>
            <person name="Glavina Del Rio T."/>
            <person name="Nolan M."/>
            <person name="Mavromatis K."/>
            <person name="Huntemann M."/>
            <person name="Lucas S."/>
            <person name="Lidstrom M.E."/>
            <person name="Ivanova N."/>
            <person name="Chistoserdova L."/>
        </authorList>
    </citation>
    <scope>NUCLEOTIDE SEQUENCE [LARGE SCALE GENOMIC DNA]</scope>
    <source>
        <strain evidence="7 8">SIP3-4</strain>
    </source>
</reference>
<organism evidence="7 8">
    <name type="scientific">Methylovorus glucosotrophus (strain SIP3-4)</name>
    <dbReference type="NCBI Taxonomy" id="582744"/>
    <lineage>
        <taxon>Bacteria</taxon>
        <taxon>Pseudomonadati</taxon>
        <taxon>Pseudomonadota</taxon>
        <taxon>Betaproteobacteria</taxon>
        <taxon>Nitrosomonadales</taxon>
        <taxon>Methylophilaceae</taxon>
        <taxon>Methylovorus</taxon>
    </lineage>
</organism>
<feature type="transmembrane region" description="Helical" evidence="5">
    <location>
        <begin position="25"/>
        <end position="45"/>
    </location>
</feature>
<dbReference type="AlphaFoldDB" id="C6XDE7"/>
<keyword evidence="2 5" id="KW-0812">Transmembrane</keyword>
<feature type="transmembrane region" description="Helical" evidence="5">
    <location>
        <begin position="113"/>
        <end position="133"/>
    </location>
</feature>
<comment type="subcellular location">
    <subcellularLocation>
        <location evidence="1">Membrane</location>
        <topology evidence="1">Multi-pass membrane protein</topology>
    </subcellularLocation>
</comment>
<feature type="transmembrane region" description="Helical" evidence="5">
    <location>
        <begin position="176"/>
        <end position="201"/>
    </location>
</feature>
<dbReference type="InterPro" id="IPR058533">
    <property type="entry name" value="Cation_efflux_TM"/>
</dbReference>
<dbReference type="InterPro" id="IPR027469">
    <property type="entry name" value="Cation_efflux_TMD_sf"/>
</dbReference>
<name>C6XDE7_METGS</name>
<evidence type="ECO:0000256" key="5">
    <source>
        <dbReference type="SAM" id="Phobius"/>
    </source>
</evidence>
<sequence>MADCCNNTSCAIEALKQRQSKTLKIVLGINATMFVVVFVAGWLAHSTALLSDSLDNLGDALTYALSLYVVSRSAHEKAVVALFKGGLILLAGLFVLGQVIYRLFVPALPLFDAMGGIGVLSLLANSLCLFLLWKHRSDDINMSSVWACSRNDIATNLAVIVAAGAVWLFNSAWPDLVVGLALSVLLISSSARVLAAAWHALRSAA</sequence>
<keyword evidence="8" id="KW-1185">Reference proteome</keyword>
<evidence type="ECO:0000256" key="2">
    <source>
        <dbReference type="ARBA" id="ARBA00022692"/>
    </source>
</evidence>
<feature type="domain" description="Cation efflux protein transmembrane" evidence="6">
    <location>
        <begin position="24"/>
        <end position="195"/>
    </location>
</feature>
<evidence type="ECO:0000259" key="6">
    <source>
        <dbReference type="Pfam" id="PF01545"/>
    </source>
</evidence>
<dbReference type="eggNOG" id="COG1230">
    <property type="taxonomic scope" value="Bacteria"/>
</dbReference>
<dbReference type="STRING" id="582744.Msip34_1326"/>
<evidence type="ECO:0000256" key="4">
    <source>
        <dbReference type="ARBA" id="ARBA00023136"/>
    </source>
</evidence>
<dbReference type="HOGENOM" id="CLU_013430_8_0_4"/>
<reference evidence="8" key="1">
    <citation type="submission" date="2009-07" db="EMBL/GenBank/DDBJ databases">
        <title>Complete sequence of chromosome of Methylovorus sp. SIP3-4.</title>
        <authorList>
            <person name="Lucas S."/>
            <person name="Copeland A."/>
            <person name="Lapidus A."/>
            <person name="Glavina del Rio T."/>
            <person name="Tice H."/>
            <person name="Bruce D."/>
            <person name="Goodwin L."/>
            <person name="Pitluck S."/>
            <person name="Clum A."/>
            <person name="Larimer F."/>
            <person name="Land M."/>
            <person name="Hauser L."/>
            <person name="Kyrpides N."/>
            <person name="Mikhailova N."/>
            <person name="Kayluzhnaya M."/>
            <person name="Chistoserdova L."/>
        </authorList>
    </citation>
    <scope>NUCLEOTIDE SEQUENCE [LARGE SCALE GENOMIC DNA]</scope>
    <source>
        <strain evidence="8">SIP3-4</strain>
    </source>
</reference>
<feature type="transmembrane region" description="Helical" evidence="5">
    <location>
        <begin position="153"/>
        <end position="170"/>
    </location>
</feature>
<dbReference type="SUPFAM" id="SSF161111">
    <property type="entry name" value="Cation efflux protein transmembrane domain-like"/>
    <property type="match status" value="1"/>
</dbReference>
<evidence type="ECO:0000313" key="7">
    <source>
        <dbReference type="EMBL" id="ACT50572.1"/>
    </source>
</evidence>
<dbReference type="Proteomes" id="UP000002743">
    <property type="component" value="Chromosome"/>
</dbReference>
<gene>
    <name evidence="7" type="ordered locus">Msip34_1326</name>
</gene>
<evidence type="ECO:0000313" key="8">
    <source>
        <dbReference type="Proteomes" id="UP000002743"/>
    </source>
</evidence>
<dbReference type="Gene3D" id="1.20.1510.10">
    <property type="entry name" value="Cation efflux protein transmembrane domain"/>
    <property type="match status" value="1"/>
</dbReference>
<protein>
    <submittedName>
        <fullName evidence="7">Cation efflux protein</fullName>
    </submittedName>
</protein>
<dbReference type="OrthoDB" id="9799649at2"/>
<keyword evidence="4 5" id="KW-0472">Membrane</keyword>
<dbReference type="EMBL" id="CP001674">
    <property type="protein sequence ID" value="ACT50572.1"/>
    <property type="molecule type" value="Genomic_DNA"/>
</dbReference>
<accession>C6XDE7</accession>
<keyword evidence="3 5" id="KW-1133">Transmembrane helix</keyword>
<feature type="transmembrane region" description="Helical" evidence="5">
    <location>
        <begin position="57"/>
        <end position="74"/>
    </location>
</feature>
<evidence type="ECO:0000256" key="3">
    <source>
        <dbReference type="ARBA" id="ARBA00022989"/>
    </source>
</evidence>